<dbReference type="OrthoDB" id="377549at2759"/>
<dbReference type="EMBL" id="BJWL01000005">
    <property type="protein sequence ID" value="GFY87613.1"/>
    <property type="molecule type" value="Genomic_DNA"/>
</dbReference>
<dbReference type="Proteomes" id="UP000585474">
    <property type="component" value="Unassembled WGS sequence"/>
</dbReference>
<organism evidence="1 2">
    <name type="scientific">Actinidia rufa</name>
    <dbReference type="NCBI Taxonomy" id="165716"/>
    <lineage>
        <taxon>Eukaryota</taxon>
        <taxon>Viridiplantae</taxon>
        <taxon>Streptophyta</taxon>
        <taxon>Embryophyta</taxon>
        <taxon>Tracheophyta</taxon>
        <taxon>Spermatophyta</taxon>
        <taxon>Magnoliopsida</taxon>
        <taxon>eudicotyledons</taxon>
        <taxon>Gunneridae</taxon>
        <taxon>Pentapetalae</taxon>
        <taxon>asterids</taxon>
        <taxon>Ericales</taxon>
        <taxon>Actinidiaceae</taxon>
        <taxon>Actinidia</taxon>
    </lineage>
</organism>
<comment type="caution">
    <text evidence="1">The sequence shown here is derived from an EMBL/GenBank/DDBJ whole genome shotgun (WGS) entry which is preliminary data.</text>
</comment>
<name>A0A7J0EMB0_9ERIC</name>
<keyword evidence="2" id="KW-1185">Reference proteome</keyword>
<dbReference type="AlphaFoldDB" id="A0A7J0EMB0"/>
<evidence type="ECO:0000313" key="2">
    <source>
        <dbReference type="Proteomes" id="UP000585474"/>
    </source>
</evidence>
<protein>
    <submittedName>
        <fullName evidence="1">Gamete expressed protein 1</fullName>
    </submittedName>
</protein>
<gene>
    <name evidence="1" type="ORF">Acr_05g0012520</name>
</gene>
<proteinExistence type="predicted"/>
<reference evidence="1 2" key="1">
    <citation type="submission" date="2019-07" db="EMBL/GenBank/DDBJ databases">
        <title>De Novo Assembly of kiwifruit Actinidia rufa.</title>
        <authorList>
            <person name="Sugita-Konishi S."/>
            <person name="Sato K."/>
            <person name="Mori E."/>
            <person name="Abe Y."/>
            <person name="Kisaki G."/>
            <person name="Hamano K."/>
            <person name="Suezawa K."/>
            <person name="Otani M."/>
            <person name="Fukuda T."/>
            <person name="Manabe T."/>
            <person name="Gomi K."/>
            <person name="Tabuchi M."/>
            <person name="Akimitsu K."/>
            <person name="Kataoka I."/>
        </authorList>
    </citation>
    <scope>NUCLEOTIDE SEQUENCE [LARGE SCALE GENOMIC DNA]</scope>
    <source>
        <strain evidence="2">cv. Fuchu</strain>
    </source>
</reference>
<evidence type="ECO:0000313" key="1">
    <source>
        <dbReference type="EMBL" id="GFY87613.1"/>
    </source>
</evidence>
<sequence length="246" mass="28083">MRKGICLPGVRRFWPVRRSGLGSHGISAIAFRKTPAGLVFPTVTRNLTCSDALLNWMRILGRFISSFISRPTPSATSYINPPPLLPPPLRHCRPCSTIHPHHPRAGMVARAGLVWCDGQQWRADRRWRHVVAGVGLGLGRPKIGTILGYQRCTEEKLDFELENNRMLLKMYEHFMDQFNGMRPKEEVLLDTESDMNWSSLVVTELPEDVDKFEDPDYMLPEEIGENSVATTSSTRRYNLCSRHYHP</sequence>
<accession>A0A7J0EMB0</accession>